<dbReference type="SUPFAM" id="SSF47979">
    <property type="entry name" value="Iron-dependent repressor protein, dimerization domain"/>
    <property type="match status" value="1"/>
</dbReference>
<dbReference type="GO" id="GO:0046983">
    <property type="term" value="F:protein dimerization activity"/>
    <property type="evidence" value="ECO:0007669"/>
    <property type="project" value="InterPro"/>
</dbReference>
<dbReference type="RefSeq" id="WP_133473757.1">
    <property type="nucleotide sequence ID" value="NZ_SNWP01000010.1"/>
</dbReference>
<dbReference type="InterPro" id="IPR036388">
    <property type="entry name" value="WH-like_DNA-bd_sf"/>
</dbReference>
<sequence>MLSTTEENYLKALLQLTIEQVDKSEAGTNELAAHLGVKPATANDMLKKLREKQLIHYEKYGKSSLTVEGRKKAIEIVRKHRLWETFLYEHLGFTWDEVHEVAEQLEHIQSSKLIDKLDELLDYPSFDPHGDVIPSATGEMKIPEKKTLNEETVGHQCKMVGVKDNSATFLQYVDKVGLRINQPIKVLARQPYDELIEIEVNGLKSSVSPRFADNIIIVCHDCETQTRTC</sequence>
<evidence type="ECO:0000313" key="8">
    <source>
        <dbReference type="EMBL" id="TDO29153.1"/>
    </source>
</evidence>
<dbReference type="InterPro" id="IPR007167">
    <property type="entry name" value="Fe-transptr_FeoA-like"/>
</dbReference>
<dbReference type="InterPro" id="IPR001367">
    <property type="entry name" value="Fe_dep_repressor"/>
</dbReference>
<evidence type="ECO:0000256" key="1">
    <source>
        <dbReference type="ARBA" id="ARBA00007871"/>
    </source>
</evidence>
<evidence type="ECO:0000256" key="5">
    <source>
        <dbReference type="ARBA" id="ARBA00023163"/>
    </source>
</evidence>
<dbReference type="InterPro" id="IPR038157">
    <property type="entry name" value="FeoA_core_dom"/>
</dbReference>
<comment type="caution">
    <text evidence="8">The sequence shown here is derived from an EMBL/GenBank/DDBJ whole genome shotgun (WGS) entry which is preliminary data.</text>
</comment>
<evidence type="ECO:0000256" key="2">
    <source>
        <dbReference type="ARBA" id="ARBA00022386"/>
    </source>
</evidence>
<dbReference type="Pfam" id="PF04023">
    <property type="entry name" value="FeoA"/>
    <property type="match status" value="1"/>
</dbReference>
<dbReference type="PROSITE" id="PS50944">
    <property type="entry name" value="HTH_DTXR"/>
    <property type="match status" value="1"/>
</dbReference>
<evidence type="ECO:0000256" key="6">
    <source>
        <dbReference type="ARBA" id="ARBA00025185"/>
    </source>
</evidence>
<dbReference type="PANTHER" id="PTHR33238:SF7">
    <property type="entry name" value="IRON-DEPENDENT TRANSCRIPTIONAL REGULATOR"/>
    <property type="match status" value="1"/>
</dbReference>
<dbReference type="Pfam" id="PF02742">
    <property type="entry name" value="Fe_dep_repr_C"/>
    <property type="match status" value="1"/>
</dbReference>
<dbReference type="PANTHER" id="PTHR33238">
    <property type="entry name" value="IRON (METAL) DEPENDENT REPRESSOR, DTXR FAMILY"/>
    <property type="match status" value="1"/>
</dbReference>
<evidence type="ECO:0000256" key="4">
    <source>
        <dbReference type="ARBA" id="ARBA00023125"/>
    </source>
</evidence>
<dbReference type="SUPFAM" id="SSF46785">
    <property type="entry name" value="Winged helix' DNA-binding domain"/>
    <property type="match status" value="1"/>
</dbReference>
<evidence type="ECO:0000259" key="7">
    <source>
        <dbReference type="PROSITE" id="PS50944"/>
    </source>
</evidence>
<dbReference type="EMBL" id="SNWP01000010">
    <property type="protein sequence ID" value="TDO29153.1"/>
    <property type="molecule type" value="Genomic_DNA"/>
</dbReference>
<dbReference type="InterPro" id="IPR036390">
    <property type="entry name" value="WH_DNA-bd_sf"/>
</dbReference>
<organism evidence="8 9">
    <name type="scientific">Sediminibacterium goheungense</name>
    <dbReference type="NCBI Taxonomy" id="1086393"/>
    <lineage>
        <taxon>Bacteria</taxon>
        <taxon>Pseudomonadati</taxon>
        <taxon>Bacteroidota</taxon>
        <taxon>Chitinophagia</taxon>
        <taxon>Chitinophagales</taxon>
        <taxon>Chitinophagaceae</taxon>
        <taxon>Sediminibacterium</taxon>
    </lineage>
</organism>
<gene>
    <name evidence="8" type="ORF">BC659_1236</name>
</gene>
<dbReference type="Gene3D" id="1.10.60.10">
    <property type="entry name" value="Iron dependent repressor, metal binding and dimerisation domain"/>
    <property type="match status" value="1"/>
</dbReference>
<feature type="domain" description="HTH dtxR-type" evidence="7">
    <location>
        <begin position="1"/>
        <end position="66"/>
    </location>
</feature>
<name>A0A4R6J1S9_9BACT</name>
<keyword evidence="9" id="KW-1185">Reference proteome</keyword>
<evidence type="ECO:0000313" key="9">
    <source>
        <dbReference type="Proteomes" id="UP000295741"/>
    </source>
</evidence>
<dbReference type="Gene3D" id="2.30.30.90">
    <property type="match status" value="1"/>
</dbReference>
<protein>
    <recommendedName>
        <fullName evidence="2">Transcriptional regulator MntR</fullName>
    </recommendedName>
</protein>
<keyword evidence="4" id="KW-0238">DNA-binding</keyword>
<proteinExistence type="inferred from homology"/>
<dbReference type="GO" id="GO:0046914">
    <property type="term" value="F:transition metal ion binding"/>
    <property type="evidence" value="ECO:0007669"/>
    <property type="project" value="InterPro"/>
</dbReference>
<dbReference type="InterPro" id="IPR022689">
    <property type="entry name" value="Iron_dep_repressor"/>
</dbReference>
<dbReference type="InterPro" id="IPR050536">
    <property type="entry name" value="DtxR_MntR_Metal-Reg"/>
</dbReference>
<comment type="function">
    <text evidence="6">In the presence of manganese, represses expression of mntH and mntS. Up-regulates expression of mntP.</text>
</comment>
<reference evidence="8 9" key="1">
    <citation type="submission" date="2019-03" db="EMBL/GenBank/DDBJ databases">
        <title>Genomic Encyclopedia of Archaeal and Bacterial Type Strains, Phase II (KMG-II): from individual species to whole genera.</title>
        <authorList>
            <person name="Goeker M."/>
        </authorList>
    </citation>
    <scope>NUCLEOTIDE SEQUENCE [LARGE SCALE GENOMIC DNA]</scope>
    <source>
        <strain evidence="8 9">DSM 28323</strain>
    </source>
</reference>
<keyword evidence="3" id="KW-0805">Transcription regulation</keyword>
<dbReference type="InterPro" id="IPR036421">
    <property type="entry name" value="Fe_dep_repressor_sf"/>
</dbReference>
<comment type="similarity">
    <text evidence="1">Belongs to the DtxR/MntR family.</text>
</comment>
<keyword evidence="5" id="KW-0804">Transcription</keyword>
<dbReference type="OrthoDB" id="9791355at2"/>
<dbReference type="Gene3D" id="1.10.10.10">
    <property type="entry name" value="Winged helix-like DNA-binding domain superfamily/Winged helix DNA-binding domain"/>
    <property type="match status" value="1"/>
</dbReference>
<dbReference type="SMART" id="SM00529">
    <property type="entry name" value="HTH_DTXR"/>
    <property type="match status" value="1"/>
</dbReference>
<dbReference type="Proteomes" id="UP000295741">
    <property type="component" value="Unassembled WGS sequence"/>
</dbReference>
<dbReference type="GO" id="GO:0003700">
    <property type="term" value="F:DNA-binding transcription factor activity"/>
    <property type="evidence" value="ECO:0007669"/>
    <property type="project" value="InterPro"/>
</dbReference>
<evidence type="ECO:0000256" key="3">
    <source>
        <dbReference type="ARBA" id="ARBA00023015"/>
    </source>
</evidence>
<dbReference type="GO" id="GO:0003677">
    <property type="term" value="F:DNA binding"/>
    <property type="evidence" value="ECO:0007669"/>
    <property type="project" value="UniProtKB-KW"/>
</dbReference>
<dbReference type="Pfam" id="PF01325">
    <property type="entry name" value="Fe_dep_repress"/>
    <property type="match status" value="1"/>
</dbReference>
<accession>A0A4R6J1S9</accession>
<dbReference type="AlphaFoldDB" id="A0A4R6J1S9"/>
<dbReference type="InterPro" id="IPR022687">
    <property type="entry name" value="HTH_DTXR"/>
</dbReference>